<comment type="caution">
    <text evidence="3">The sequence shown here is derived from an EMBL/GenBank/DDBJ whole genome shotgun (WGS) entry which is preliminary data.</text>
</comment>
<protein>
    <submittedName>
        <fullName evidence="3">Uncharacterized protein</fullName>
    </submittedName>
</protein>
<dbReference type="AlphaFoldDB" id="A0A177V5H4"/>
<reference evidence="3" key="2">
    <citation type="journal article" date="2019" name="IMA Fungus">
        <title>Genome sequencing and comparison of five Tilletia species to identify candidate genes for the detection of regulated species infecting wheat.</title>
        <authorList>
            <person name="Nguyen H.D.T."/>
            <person name="Sultana T."/>
            <person name="Kesanakurti P."/>
            <person name="Hambleton S."/>
        </authorList>
    </citation>
    <scope>NUCLEOTIDE SEQUENCE</scope>
    <source>
        <strain evidence="3">DAOMC 238032</strain>
    </source>
</reference>
<dbReference type="Proteomes" id="UP000836402">
    <property type="component" value="Unassembled WGS sequence"/>
</dbReference>
<feature type="compositionally biased region" description="Low complexity" evidence="1">
    <location>
        <begin position="29"/>
        <end position="45"/>
    </location>
</feature>
<proteinExistence type="predicted"/>
<reference evidence="3" key="1">
    <citation type="submission" date="2016-04" db="EMBL/GenBank/DDBJ databases">
        <authorList>
            <person name="Nguyen H.D."/>
            <person name="Kesanakurti P."/>
            <person name="Cullis J."/>
            <person name="Levesque C.A."/>
            <person name="Hambleton S."/>
        </authorList>
    </citation>
    <scope>NUCLEOTIDE SEQUENCE</scope>
    <source>
        <strain evidence="3">DAOMC 238032</strain>
    </source>
</reference>
<gene>
    <name evidence="3" type="ORF">A4X03_0g5888</name>
    <name evidence="2" type="ORF">JKIAZH3_G9079</name>
</gene>
<evidence type="ECO:0000313" key="3">
    <source>
        <dbReference type="EMBL" id="KAE8253470.1"/>
    </source>
</evidence>
<evidence type="ECO:0000256" key="1">
    <source>
        <dbReference type="SAM" id="MobiDB-lite"/>
    </source>
</evidence>
<keyword evidence="5" id="KW-1185">Reference proteome</keyword>
<name>A0A177V5H4_9BASI</name>
<evidence type="ECO:0000313" key="5">
    <source>
        <dbReference type="Proteomes" id="UP000836402"/>
    </source>
</evidence>
<sequence length="107" mass="10645">MCHAQANQVAFAHAYEKARQARPRQAAVSSTSSSASSSTSTSTSTIKAAPKSTPATLPSAITAAPTQTITAPKPLLTVGDLSAVTATLVIGQPGNGIAIPITIGKSS</sequence>
<accession>A0A177V5H4</accession>
<dbReference type="Proteomes" id="UP000077671">
    <property type="component" value="Unassembled WGS sequence"/>
</dbReference>
<dbReference type="EMBL" id="CAJHJG010002497">
    <property type="protein sequence ID" value="CAD6920586.1"/>
    <property type="molecule type" value="Genomic_DNA"/>
</dbReference>
<reference evidence="2" key="3">
    <citation type="submission" date="2020-10" db="EMBL/GenBank/DDBJ databases">
        <authorList>
            <person name="Sedaghatjoo S."/>
        </authorList>
    </citation>
    <scope>NUCLEOTIDE SEQUENCE</scope>
    <source>
        <strain evidence="2">AZH3</strain>
    </source>
</reference>
<dbReference type="EMBL" id="LWDD02001016">
    <property type="protein sequence ID" value="KAE8253470.1"/>
    <property type="molecule type" value="Genomic_DNA"/>
</dbReference>
<feature type="region of interest" description="Disordered" evidence="1">
    <location>
        <begin position="16"/>
        <end position="58"/>
    </location>
</feature>
<evidence type="ECO:0000313" key="4">
    <source>
        <dbReference type="Proteomes" id="UP000077671"/>
    </source>
</evidence>
<organism evidence="3 4">
    <name type="scientific">Tilletia caries</name>
    <name type="common">wheat bunt fungus</name>
    <dbReference type="NCBI Taxonomy" id="13290"/>
    <lineage>
        <taxon>Eukaryota</taxon>
        <taxon>Fungi</taxon>
        <taxon>Dikarya</taxon>
        <taxon>Basidiomycota</taxon>
        <taxon>Ustilaginomycotina</taxon>
        <taxon>Exobasidiomycetes</taxon>
        <taxon>Tilletiales</taxon>
        <taxon>Tilletiaceae</taxon>
        <taxon>Tilletia</taxon>
    </lineage>
</organism>
<evidence type="ECO:0000313" key="2">
    <source>
        <dbReference type="EMBL" id="CAD6920586.1"/>
    </source>
</evidence>